<comment type="caution">
    <text evidence="1">The sequence shown here is derived from an EMBL/GenBank/DDBJ whole genome shotgun (WGS) entry which is preliminary data.</text>
</comment>
<dbReference type="EMBL" id="MLJI01000003">
    <property type="protein sequence ID" value="ORM87815.1"/>
    <property type="molecule type" value="Genomic_DNA"/>
</dbReference>
<keyword evidence="2" id="KW-1185">Reference proteome</keyword>
<name>A0A1X1EFX2_PANCY</name>
<dbReference type="InterPro" id="IPR038270">
    <property type="entry name" value="SopA-like_catalytic_sf"/>
</dbReference>
<evidence type="ECO:0000313" key="1">
    <source>
        <dbReference type="EMBL" id="ORM87815.1"/>
    </source>
</evidence>
<dbReference type="AlphaFoldDB" id="A0A1X1EFX2"/>
<dbReference type="Gene3D" id="1.10.4140.10">
    <property type="entry name" value="effector protein (NleL)"/>
    <property type="match status" value="1"/>
</dbReference>
<proteinExistence type="predicted"/>
<evidence type="ECO:0008006" key="3">
    <source>
        <dbReference type="Google" id="ProtNLM"/>
    </source>
</evidence>
<dbReference type="Gene3D" id="1.25.40.300">
    <property type="entry name" value="Putative secreted effector protein"/>
    <property type="match status" value="1"/>
</dbReference>
<reference evidence="1 2" key="1">
    <citation type="journal article" date="2017" name="Antonie Van Leeuwenhoek">
        <title>Phylogenomic resolution of the bacterial genus Pantoea and its relationship with Erwinia and Tatumella.</title>
        <authorList>
            <person name="Palmer M."/>
            <person name="Steenkamp E.T."/>
            <person name="Coetzee M.P."/>
            <person name="Chan W.Y."/>
            <person name="van Zyl E."/>
            <person name="De Maayer P."/>
            <person name="Coutinho T.A."/>
            <person name="Blom J."/>
            <person name="Smits T.H."/>
            <person name="Duffy B."/>
            <person name="Venter S.N."/>
        </authorList>
    </citation>
    <scope>NUCLEOTIDE SEQUENCE [LARGE SCALE GENOMIC DNA]</scope>
    <source>
        <strain evidence="1 2">LMG 2657</strain>
    </source>
</reference>
<dbReference type="Gene3D" id="2.160.20.80">
    <property type="entry name" value="E3 ubiquitin-protein ligase SopA"/>
    <property type="match status" value="1"/>
</dbReference>
<protein>
    <recommendedName>
        <fullName evidence="3">Pentapeptide repeat-containing protein</fullName>
    </recommendedName>
</protein>
<dbReference type="SUPFAM" id="SSF141571">
    <property type="entry name" value="Pentapeptide repeat-like"/>
    <property type="match status" value="1"/>
</dbReference>
<gene>
    <name evidence="1" type="ORF">HA50_28160</name>
</gene>
<dbReference type="Proteomes" id="UP000193749">
    <property type="component" value="Unassembled WGS sequence"/>
</dbReference>
<evidence type="ECO:0000313" key="2">
    <source>
        <dbReference type="Proteomes" id="UP000193749"/>
    </source>
</evidence>
<organism evidence="1 2">
    <name type="scientific">Pantoea cypripedii</name>
    <name type="common">Pectobacterium cypripedii</name>
    <name type="synonym">Erwinia cypripedii</name>
    <dbReference type="NCBI Taxonomy" id="55209"/>
    <lineage>
        <taxon>Bacteria</taxon>
        <taxon>Pseudomonadati</taxon>
        <taxon>Pseudomonadota</taxon>
        <taxon>Gammaproteobacteria</taxon>
        <taxon>Enterobacterales</taxon>
        <taxon>Erwiniaceae</taxon>
        <taxon>Pantoea</taxon>
    </lineage>
</organism>
<accession>A0A1X1EFX2</accession>
<sequence>MAVKPSEAMEVESVPVQEDVTPETFIAFMNKRNTTTPTPATFRNIKFPLYSHDSTKAYKGPIHFNGDKFIDAQFSFFNITGEKRVVFNNCRFETGIRKLNWQKVYLKNSNWQGTIIDGLFRGSRSRITSCDFSDVEMQNCTLRNFKIYDSDTRLIADANFQDSIMENMQFEGFRGQGVSYYKFEDTNFRNMKADKLAWYVVDCVKNVDLTNAKITKFSPTSGTKLTGVIWGDPQKLQITIDPAMFDTDDKIDTHLDSINNPETGALFLNTLDSITDDIVKQVFAEQLIDMIKNKPILSEAFAHSITLRQSITSHLAQSCYAASPKIQTFIRDEFLKEGNDMIIPVNVRPLMFRLLNSLEDSELLNHQFMVNQLIAEYPSLRQKFYQLTPIKEFIAHIIEEIMMPDEDSLYYIFYHPDKRKTALYLPAADYKDLLESNQAPQHYSFMQFQTVEQNIVTDKAATVKRQSRVLAGFPALHSLWTRAAGLLTPVIHFLFEHSDKLDLTQTAKAAEIKNHLILILKRQADKTVRLTDEKDACLLSEILAPFYIDGDEAGKLRWQLIDLIQQQLGMSRKKFSDREQKIIALMIIIRMLPDIFSTHYYSIENMSPYAPRQLAKKLIDDLVAYAPEIVDTIEATLWRNRLVTSNNNEFTCSAALATRMGNYHIPGERGQKMNQAIKLYYPLN</sequence>